<dbReference type="InterPro" id="IPR033443">
    <property type="entry name" value="PROP1-like_PPR_dom"/>
</dbReference>
<feature type="region of interest" description="Disordered" evidence="3">
    <location>
        <begin position="444"/>
        <end position="491"/>
    </location>
</feature>
<dbReference type="Proteomes" id="UP001189429">
    <property type="component" value="Unassembled WGS sequence"/>
</dbReference>
<dbReference type="InterPro" id="IPR011990">
    <property type="entry name" value="TPR-like_helical_dom_sf"/>
</dbReference>
<feature type="repeat" description="PPR" evidence="2">
    <location>
        <begin position="167"/>
        <end position="201"/>
    </location>
</feature>
<dbReference type="PANTHER" id="PTHR47936:SF1">
    <property type="entry name" value="PENTATRICOPEPTIDE REPEAT-CONTAINING PROTEIN GUN1, CHLOROPLASTIC"/>
    <property type="match status" value="1"/>
</dbReference>
<accession>A0ABN9P972</accession>
<feature type="repeat" description="PPR" evidence="2">
    <location>
        <begin position="351"/>
        <end position="385"/>
    </location>
</feature>
<reference evidence="6" key="1">
    <citation type="submission" date="2023-10" db="EMBL/GenBank/DDBJ databases">
        <authorList>
            <person name="Chen Y."/>
            <person name="Shah S."/>
            <person name="Dougan E. K."/>
            <person name="Thang M."/>
            <person name="Chan C."/>
        </authorList>
    </citation>
    <scope>NUCLEOTIDE SEQUENCE [LARGE SCALE GENOMIC DNA]</scope>
</reference>
<sequence length="491" mass="53731">MAQSLVEKVSSIRRSQHGPVVCVLLLLIPFCLCDMFASEIVRNFQTELMTLLLLAAAYFVGFSDANARPHGAPNGKAVAAKKMSPPKAAPPAGDYQARQQPVRTVGRLASQIPRNATGVSGPPKDAWSSQEEAHEAIKRLSPMKVSEQKEADMQVLAQAKQGHIAPDASTYSKIMDACNRLNHVEMALELYSEMLQKGVPYDTEHQLISSHIVSKFFKLVAENLDEKRMRETGLQLLDIIQAHKVAPTNAVQNCLICSWKSKLPDDVLKVFVKLRAQGVSLSSTAYRCIMAAYERTEPERTLKLYDEMVERGVKLDRVAYNAALCACSHLGMADQALELFEKMPEHSLVPNGKTYGAVIKACTSTGKMKEAVDLFDSMREAGIEPNQFAFHDAIQSCVRIRRVGRAVALYGEMARAGVPPCDKTFAYLSKECLKRGLKEIADQISQDGADSKAAQARGERPPAPRPPPGLEELLRREGTEAAGDAVDAGPA</sequence>
<evidence type="ECO:0000256" key="1">
    <source>
        <dbReference type="ARBA" id="ARBA00022737"/>
    </source>
</evidence>
<evidence type="ECO:0000256" key="4">
    <source>
        <dbReference type="SAM" id="Phobius"/>
    </source>
</evidence>
<evidence type="ECO:0000256" key="2">
    <source>
        <dbReference type="PROSITE-ProRule" id="PRU00708"/>
    </source>
</evidence>
<dbReference type="InterPro" id="IPR002885">
    <property type="entry name" value="PPR_rpt"/>
</dbReference>
<evidence type="ECO:0000256" key="3">
    <source>
        <dbReference type="SAM" id="MobiDB-lite"/>
    </source>
</evidence>
<dbReference type="Pfam" id="PF01535">
    <property type="entry name" value="PPR"/>
    <property type="match status" value="1"/>
</dbReference>
<dbReference type="PROSITE" id="PS51375">
    <property type="entry name" value="PPR"/>
    <property type="match status" value="4"/>
</dbReference>
<evidence type="ECO:0000313" key="7">
    <source>
        <dbReference type="Proteomes" id="UP001189429"/>
    </source>
</evidence>
<dbReference type="Pfam" id="PF17177">
    <property type="entry name" value="PPR_long"/>
    <property type="match status" value="1"/>
</dbReference>
<keyword evidence="4" id="KW-0812">Transmembrane</keyword>
<keyword evidence="4" id="KW-0472">Membrane</keyword>
<organism evidence="6 7">
    <name type="scientific">Prorocentrum cordatum</name>
    <dbReference type="NCBI Taxonomy" id="2364126"/>
    <lineage>
        <taxon>Eukaryota</taxon>
        <taxon>Sar</taxon>
        <taxon>Alveolata</taxon>
        <taxon>Dinophyceae</taxon>
        <taxon>Prorocentrales</taxon>
        <taxon>Prorocentraceae</taxon>
        <taxon>Prorocentrum</taxon>
    </lineage>
</organism>
<evidence type="ECO:0000313" key="6">
    <source>
        <dbReference type="EMBL" id="CAK0789303.1"/>
    </source>
</evidence>
<protein>
    <recommendedName>
        <fullName evidence="5">PROP1-like PPR domain-containing protein</fullName>
    </recommendedName>
</protein>
<feature type="repeat" description="PPR" evidence="2">
    <location>
        <begin position="386"/>
        <end position="420"/>
    </location>
</feature>
<comment type="caution">
    <text evidence="6">The sequence shown here is derived from an EMBL/GenBank/DDBJ whole genome shotgun (WGS) entry which is preliminary data.</text>
</comment>
<name>A0ABN9P972_9DINO</name>
<keyword evidence="1" id="KW-0677">Repeat</keyword>
<dbReference type="PANTHER" id="PTHR47936">
    <property type="entry name" value="PPR_LONG DOMAIN-CONTAINING PROTEIN"/>
    <property type="match status" value="1"/>
</dbReference>
<feature type="region of interest" description="Disordered" evidence="3">
    <location>
        <begin position="73"/>
        <end position="99"/>
    </location>
</feature>
<gene>
    <name evidence="6" type="ORF">PCOR1329_LOCUS922</name>
</gene>
<evidence type="ECO:0000259" key="5">
    <source>
        <dbReference type="Pfam" id="PF17177"/>
    </source>
</evidence>
<feature type="domain" description="PROP1-like PPR" evidence="5">
    <location>
        <begin position="299"/>
        <end position="437"/>
    </location>
</feature>
<keyword evidence="7" id="KW-1185">Reference proteome</keyword>
<feature type="repeat" description="PPR" evidence="2">
    <location>
        <begin position="316"/>
        <end position="350"/>
    </location>
</feature>
<dbReference type="NCBIfam" id="TIGR00756">
    <property type="entry name" value="PPR"/>
    <property type="match status" value="3"/>
</dbReference>
<keyword evidence="4" id="KW-1133">Transmembrane helix</keyword>
<feature type="transmembrane region" description="Helical" evidence="4">
    <location>
        <begin position="20"/>
        <end position="38"/>
    </location>
</feature>
<feature type="compositionally biased region" description="Low complexity" evidence="3">
    <location>
        <begin position="76"/>
        <end position="92"/>
    </location>
</feature>
<dbReference type="Gene3D" id="1.25.40.10">
    <property type="entry name" value="Tetratricopeptide repeat domain"/>
    <property type="match status" value="2"/>
</dbReference>
<proteinExistence type="predicted"/>
<dbReference type="EMBL" id="CAUYUJ010000218">
    <property type="protein sequence ID" value="CAK0789303.1"/>
    <property type="molecule type" value="Genomic_DNA"/>
</dbReference>